<dbReference type="InterPro" id="IPR011006">
    <property type="entry name" value="CheY-like_superfamily"/>
</dbReference>
<dbReference type="InterPro" id="IPR007492">
    <property type="entry name" value="LytTR_DNA-bd_dom"/>
</dbReference>
<organism evidence="2 3">
    <name type="scientific">Spirosoma linguale (strain ATCC 33905 / DSM 74 / LMG 10896 / Claus 1)</name>
    <dbReference type="NCBI Taxonomy" id="504472"/>
    <lineage>
        <taxon>Bacteria</taxon>
        <taxon>Pseudomonadati</taxon>
        <taxon>Bacteroidota</taxon>
        <taxon>Cytophagia</taxon>
        <taxon>Cytophagales</taxon>
        <taxon>Cytophagaceae</taxon>
        <taxon>Spirosoma</taxon>
    </lineage>
</organism>
<dbReference type="Pfam" id="PF04397">
    <property type="entry name" value="LytTR"/>
    <property type="match status" value="1"/>
</dbReference>
<dbReference type="STRING" id="504472.Slin_4372"/>
<dbReference type="SMART" id="SM00850">
    <property type="entry name" value="LytTR"/>
    <property type="match status" value="1"/>
</dbReference>
<dbReference type="SUPFAM" id="SSF52172">
    <property type="entry name" value="CheY-like"/>
    <property type="match status" value="1"/>
</dbReference>
<dbReference type="eggNOG" id="COG3706">
    <property type="taxonomic scope" value="Bacteria"/>
</dbReference>
<dbReference type="Proteomes" id="UP000002028">
    <property type="component" value="Chromosome"/>
</dbReference>
<dbReference type="EMBL" id="CP001769">
    <property type="protein sequence ID" value="ADB40353.1"/>
    <property type="molecule type" value="Genomic_DNA"/>
</dbReference>
<keyword evidence="3" id="KW-1185">Reference proteome</keyword>
<dbReference type="GO" id="GO:0003677">
    <property type="term" value="F:DNA binding"/>
    <property type="evidence" value="ECO:0007669"/>
    <property type="project" value="InterPro"/>
</dbReference>
<dbReference type="RefSeq" id="WP_012928858.1">
    <property type="nucleotide sequence ID" value="NC_013730.1"/>
</dbReference>
<evidence type="ECO:0000313" key="2">
    <source>
        <dbReference type="EMBL" id="ADB40353.1"/>
    </source>
</evidence>
<dbReference type="AlphaFoldDB" id="D2QLR3"/>
<dbReference type="Gene3D" id="3.40.50.2300">
    <property type="match status" value="1"/>
</dbReference>
<sequence>MSVIKPALEHPNLITHLLGANNYCWIYYRNGDKKLLAKPISYLQDELPGFIRTHKSVLINPIYARTLTAPPRQKMAGEIQLESGLTFPVSRRRWNEVAGALDHRLAPDGDKVSSAVSFVASPAKATPSESVSQKTILLITDDLPCLSPVARVIARGWPQYQLQTFEQSNHLPDHLASVSAEELPTVILLDARTTTVERLQTLQRLKGNPYLCRLPVILFVAPTDTLVSDGYKRQANSVISLQDDHLTFVQTIERVCRFWLQTASLPTLTKQVLTNP</sequence>
<reference evidence="2 3" key="1">
    <citation type="journal article" date="2010" name="Stand. Genomic Sci.">
        <title>Complete genome sequence of Spirosoma linguale type strain (1).</title>
        <authorList>
            <person name="Lail K."/>
            <person name="Sikorski J."/>
            <person name="Saunders E."/>
            <person name="Lapidus A."/>
            <person name="Glavina Del Rio T."/>
            <person name="Copeland A."/>
            <person name="Tice H."/>
            <person name="Cheng J.-F."/>
            <person name="Lucas S."/>
            <person name="Nolan M."/>
            <person name="Bruce D."/>
            <person name="Goodwin L."/>
            <person name="Pitluck S."/>
            <person name="Ivanova N."/>
            <person name="Mavromatis K."/>
            <person name="Ovchinnikova G."/>
            <person name="Pati A."/>
            <person name="Chen A."/>
            <person name="Palaniappan K."/>
            <person name="Land M."/>
            <person name="Hauser L."/>
            <person name="Chang Y.-J."/>
            <person name="Jeffries C.D."/>
            <person name="Chain P."/>
            <person name="Brettin T."/>
            <person name="Detter J.C."/>
            <person name="Schuetze A."/>
            <person name="Rohde M."/>
            <person name="Tindall B.J."/>
            <person name="Goeker M."/>
            <person name="Bristow J."/>
            <person name="Eisen J.A."/>
            <person name="Markowitz V."/>
            <person name="Hugenholtz P."/>
            <person name="Kyrpides N.C."/>
            <person name="Klenk H.-P."/>
            <person name="Chen F."/>
        </authorList>
    </citation>
    <scope>NUCLEOTIDE SEQUENCE [LARGE SCALE GENOMIC DNA]</scope>
    <source>
        <strain evidence="3">ATCC 33905 / DSM 74 / LMG 10896 / Claus 1</strain>
    </source>
</reference>
<dbReference type="Gene3D" id="2.40.50.1020">
    <property type="entry name" value="LytTr DNA-binding domain"/>
    <property type="match status" value="1"/>
</dbReference>
<gene>
    <name evidence="2" type="ordered locus">Slin_4372</name>
</gene>
<accession>D2QLR3</accession>
<feature type="domain" description="HTH LytTR-type" evidence="1">
    <location>
        <begin position="26"/>
        <end position="103"/>
    </location>
</feature>
<evidence type="ECO:0000259" key="1">
    <source>
        <dbReference type="PROSITE" id="PS50930"/>
    </source>
</evidence>
<proteinExistence type="predicted"/>
<protein>
    <submittedName>
        <fullName evidence="2">Response regulator receiver protein</fullName>
    </submittedName>
</protein>
<dbReference type="PROSITE" id="PS50930">
    <property type="entry name" value="HTH_LYTTR"/>
    <property type="match status" value="1"/>
</dbReference>
<dbReference type="eggNOG" id="COG3279">
    <property type="taxonomic scope" value="Bacteria"/>
</dbReference>
<dbReference type="KEGG" id="sli:Slin_4372"/>
<name>D2QLR3_SPILD</name>
<evidence type="ECO:0000313" key="3">
    <source>
        <dbReference type="Proteomes" id="UP000002028"/>
    </source>
</evidence>
<dbReference type="HOGENOM" id="CLU_1007997_0_0_10"/>